<dbReference type="EMBL" id="JANPWB010000016">
    <property type="protein sequence ID" value="KAJ1081888.1"/>
    <property type="molecule type" value="Genomic_DNA"/>
</dbReference>
<evidence type="ECO:0000313" key="2">
    <source>
        <dbReference type="EMBL" id="KAJ1081888.1"/>
    </source>
</evidence>
<organism evidence="2 3">
    <name type="scientific">Pleurodeles waltl</name>
    <name type="common">Iberian ribbed newt</name>
    <dbReference type="NCBI Taxonomy" id="8319"/>
    <lineage>
        <taxon>Eukaryota</taxon>
        <taxon>Metazoa</taxon>
        <taxon>Chordata</taxon>
        <taxon>Craniata</taxon>
        <taxon>Vertebrata</taxon>
        <taxon>Euteleostomi</taxon>
        <taxon>Amphibia</taxon>
        <taxon>Batrachia</taxon>
        <taxon>Caudata</taxon>
        <taxon>Salamandroidea</taxon>
        <taxon>Salamandridae</taxon>
        <taxon>Pleurodelinae</taxon>
        <taxon>Pleurodeles</taxon>
    </lineage>
</organism>
<comment type="caution">
    <text evidence="2">The sequence shown here is derived from an EMBL/GenBank/DDBJ whole genome shotgun (WGS) entry which is preliminary data.</text>
</comment>
<feature type="compositionally biased region" description="Polar residues" evidence="1">
    <location>
        <begin position="58"/>
        <end position="73"/>
    </location>
</feature>
<evidence type="ECO:0000313" key="3">
    <source>
        <dbReference type="Proteomes" id="UP001066276"/>
    </source>
</evidence>
<dbReference type="AlphaFoldDB" id="A0AAV7KXV0"/>
<feature type="region of interest" description="Disordered" evidence="1">
    <location>
        <begin position="38"/>
        <end position="79"/>
    </location>
</feature>
<keyword evidence="3" id="KW-1185">Reference proteome</keyword>
<reference evidence="2" key="1">
    <citation type="journal article" date="2022" name="bioRxiv">
        <title>Sequencing and chromosome-scale assembly of the giantPleurodeles waltlgenome.</title>
        <authorList>
            <person name="Brown T."/>
            <person name="Elewa A."/>
            <person name="Iarovenko S."/>
            <person name="Subramanian E."/>
            <person name="Araus A.J."/>
            <person name="Petzold A."/>
            <person name="Susuki M."/>
            <person name="Suzuki K.-i.T."/>
            <person name="Hayashi T."/>
            <person name="Toyoda A."/>
            <person name="Oliveira C."/>
            <person name="Osipova E."/>
            <person name="Leigh N.D."/>
            <person name="Simon A."/>
            <person name="Yun M.H."/>
        </authorList>
    </citation>
    <scope>NUCLEOTIDE SEQUENCE</scope>
    <source>
        <strain evidence="2">20211129_DDA</strain>
        <tissue evidence="2">Liver</tissue>
    </source>
</reference>
<accession>A0AAV7KXV0</accession>
<protein>
    <submittedName>
        <fullName evidence="2">Uncharacterized protein</fullName>
    </submittedName>
</protein>
<gene>
    <name evidence="2" type="ORF">NDU88_002060</name>
</gene>
<name>A0AAV7KXV0_PLEWA</name>
<feature type="compositionally biased region" description="Basic and acidic residues" evidence="1">
    <location>
        <begin position="45"/>
        <end position="57"/>
    </location>
</feature>
<evidence type="ECO:0000256" key="1">
    <source>
        <dbReference type="SAM" id="MobiDB-lite"/>
    </source>
</evidence>
<sequence length="101" mass="11214">MVCVVLRSSPRVGVHRLSRPLVKKSPLRFGAQLLPVPIPPLRARSSTDNKAAHKDANTSETAPRTDAATQPVSLNHKADQHSCVRFPHFLERVNRHTPPRS</sequence>
<dbReference type="Proteomes" id="UP001066276">
    <property type="component" value="Chromosome 12"/>
</dbReference>
<proteinExistence type="predicted"/>